<dbReference type="FunFam" id="2.40.50.140:FF:000004">
    <property type="entry name" value="Elongation factor P"/>
    <property type="match status" value="1"/>
</dbReference>
<protein>
    <recommendedName>
        <fullName evidence="7 8">Elongation factor P</fullName>
        <shortName evidence="7">EF-P</shortName>
    </recommendedName>
</protein>
<keyword evidence="6 7" id="KW-0648">Protein biosynthesis</keyword>
<dbReference type="Gene3D" id="2.40.50.140">
    <property type="entry name" value="Nucleic acid-binding proteins"/>
    <property type="match status" value="2"/>
</dbReference>
<evidence type="ECO:0000256" key="7">
    <source>
        <dbReference type="HAMAP-Rule" id="MF_00141"/>
    </source>
</evidence>
<dbReference type="SMART" id="SM01185">
    <property type="entry name" value="EFP"/>
    <property type="match status" value="1"/>
</dbReference>
<name>A0A1G7GAM4_9PROT</name>
<dbReference type="InterPro" id="IPR014722">
    <property type="entry name" value="Rib_uL2_dom2"/>
</dbReference>
<dbReference type="Pfam" id="PF08207">
    <property type="entry name" value="EFP_N"/>
    <property type="match status" value="1"/>
</dbReference>
<dbReference type="PIRSF" id="PIRSF005901">
    <property type="entry name" value="EF-P"/>
    <property type="match status" value="1"/>
</dbReference>
<dbReference type="CDD" id="cd04470">
    <property type="entry name" value="S1_EF-P_repeat_1"/>
    <property type="match status" value="1"/>
</dbReference>
<dbReference type="PANTHER" id="PTHR30053:SF14">
    <property type="entry name" value="TRANSLATION ELONGATION FACTOR KOW-LIKE DOMAIN-CONTAINING PROTEIN"/>
    <property type="match status" value="1"/>
</dbReference>
<evidence type="ECO:0000313" key="12">
    <source>
        <dbReference type="EMBL" id="SDE85125.1"/>
    </source>
</evidence>
<dbReference type="SUPFAM" id="SSF50249">
    <property type="entry name" value="Nucleic acid-binding proteins"/>
    <property type="match status" value="2"/>
</dbReference>
<feature type="domain" description="Elongation factor P C-terminal" evidence="10">
    <location>
        <begin position="130"/>
        <end position="185"/>
    </location>
</feature>
<dbReference type="PANTHER" id="PTHR30053">
    <property type="entry name" value="ELONGATION FACTOR P"/>
    <property type="match status" value="1"/>
</dbReference>
<dbReference type="SMART" id="SM00841">
    <property type="entry name" value="Elong-fact-P_C"/>
    <property type="match status" value="1"/>
</dbReference>
<dbReference type="RefSeq" id="WP_092787611.1">
    <property type="nucleotide sequence ID" value="NZ_FNAP01000014.1"/>
</dbReference>
<evidence type="ECO:0000256" key="6">
    <source>
        <dbReference type="ARBA" id="ARBA00022917"/>
    </source>
</evidence>
<organism evidence="12 13">
    <name type="scientific">Rhodospira trueperi</name>
    <dbReference type="NCBI Taxonomy" id="69960"/>
    <lineage>
        <taxon>Bacteria</taxon>
        <taxon>Pseudomonadati</taxon>
        <taxon>Pseudomonadota</taxon>
        <taxon>Alphaproteobacteria</taxon>
        <taxon>Rhodospirillales</taxon>
        <taxon>Rhodospirillaceae</taxon>
        <taxon>Rhodospira</taxon>
    </lineage>
</organism>
<gene>
    <name evidence="7" type="primary">efp</name>
    <name evidence="12" type="ORF">SAMN05421720_1146</name>
</gene>
<dbReference type="Pfam" id="PF01132">
    <property type="entry name" value="EFP"/>
    <property type="match status" value="1"/>
</dbReference>
<evidence type="ECO:0000256" key="8">
    <source>
        <dbReference type="NCBIfam" id="TIGR00038"/>
    </source>
</evidence>
<dbReference type="GO" id="GO:0043043">
    <property type="term" value="P:peptide biosynthetic process"/>
    <property type="evidence" value="ECO:0007669"/>
    <property type="project" value="InterPro"/>
</dbReference>
<evidence type="ECO:0000259" key="11">
    <source>
        <dbReference type="SMART" id="SM01185"/>
    </source>
</evidence>
<dbReference type="InterPro" id="IPR015365">
    <property type="entry name" value="Elong-fact-P_C"/>
</dbReference>
<dbReference type="AlphaFoldDB" id="A0A1G7GAM4"/>
<feature type="domain" description="Translation elongation factor P/YeiP central" evidence="11">
    <location>
        <begin position="68"/>
        <end position="122"/>
    </location>
</feature>
<dbReference type="NCBIfam" id="TIGR00038">
    <property type="entry name" value="efp"/>
    <property type="match status" value="1"/>
</dbReference>
<keyword evidence="4 7" id="KW-0963">Cytoplasm</keyword>
<dbReference type="HAMAP" id="MF_00141">
    <property type="entry name" value="EF_P"/>
    <property type="match status" value="1"/>
</dbReference>
<dbReference type="EMBL" id="FNAP01000014">
    <property type="protein sequence ID" value="SDE85125.1"/>
    <property type="molecule type" value="Genomic_DNA"/>
</dbReference>
<accession>A0A1G7GAM4</accession>
<comment type="subcellular location">
    <subcellularLocation>
        <location evidence="1 7">Cytoplasm</location>
    </subcellularLocation>
</comment>
<dbReference type="CDD" id="cd05794">
    <property type="entry name" value="S1_EF-P_repeat_2"/>
    <property type="match status" value="1"/>
</dbReference>
<dbReference type="Pfam" id="PF09285">
    <property type="entry name" value="Elong-fact-P_C"/>
    <property type="match status" value="1"/>
</dbReference>
<reference evidence="12 13" key="1">
    <citation type="submission" date="2016-10" db="EMBL/GenBank/DDBJ databases">
        <authorList>
            <person name="de Groot N.N."/>
        </authorList>
    </citation>
    <scope>NUCLEOTIDE SEQUENCE [LARGE SCALE GENOMIC DNA]</scope>
    <source>
        <strain evidence="12 13">ATCC 700224</strain>
    </source>
</reference>
<evidence type="ECO:0000256" key="9">
    <source>
        <dbReference type="RuleBase" id="RU004389"/>
    </source>
</evidence>
<evidence type="ECO:0000313" key="13">
    <source>
        <dbReference type="Proteomes" id="UP000199412"/>
    </source>
</evidence>
<comment type="function">
    <text evidence="7">Involved in peptide bond synthesis. Stimulates efficient translation and peptide-bond synthesis on native or reconstituted 70S ribosomes in vitro. Probably functions indirectly by altering the affinity of the ribosome for aminoacyl-tRNA, thus increasing their reactivity as acceptors for peptidyl transferase.</text>
</comment>
<dbReference type="GO" id="GO:0005829">
    <property type="term" value="C:cytosol"/>
    <property type="evidence" value="ECO:0007669"/>
    <property type="project" value="UniProtKB-ARBA"/>
</dbReference>
<dbReference type="Proteomes" id="UP000199412">
    <property type="component" value="Unassembled WGS sequence"/>
</dbReference>
<dbReference type="UniPathway" id="UPA00345"/>
<dbReference type="FunFam" id="2.40.50.140:FF:000009">
    <property type="entry name" value="Elongation factor P"/>
    <property type="match status" value="1"/>
</dbReference>
<comment type="pathway">
    <text evidence="2 7">Protein biosynthesis; polypeptide chain elongation.</text>
</comment>
<dbReference type="SUPFAM" id="SSF50104">
    <property type="entry name" value="Translation proteins SH3-like domain"/>
    <property type="match status" value="1"/>
</dbReference>
<evidence type="ECO:0000256" key="5">
    <source>
        <dbReference type="ARBA" id="ARBA00022768"/>
    </source>
</evidence>
<evidence type="ECO:0000256" key="1">
    <source>
        <dbReference type="ARBA" id="ARBA00004496"/>
    </source>
</evidence>
<evidence type="ECO:0000259" key="10">
    <source>
        <dbReference type="SMART" id="SM00841"/>
    </source>
</evidence>
<dbReference type="InterPro" id="IPR001059">
    <property type="entry name" value="Transl_elong_P/YeiP_cen"/>
</dbReference>
<keyword evidence="5 7" id="KW-0251">Elongation factor</keyword>
<dbReference type="InterPro" id="IPR013185">
    <property type="entry name" value="Transl_elong_KOW-like"/>
</dbReference>
<dbReference type="Gene3D" id="2.30.30.30">
    <property type="match status" value="1"/>
</dbReference>
<keyword evidence="13" id="KW-1185">Reference proteome</keyword>
<evidence type="ECO:0000256" key="3">
    <source>
        <dbReference type="ARBA" id="ARBA00009479"/>
    </source>
</evidence>
<dbReference type="InterPro" id="IPR011768">
    <property type="entry name" value="Transl_elongation_fac_P"/>
</dbReference>
<dbReference type="InterPro" id="IPR020599">
    <property type="entry name" value="Transl_elong_fac_P/YeiP"/>
</dbReference>
<evidence type="ECO:0000256" key="4">
    <source>
        <dbReference type="ARBA" id="ARBA00022490"/>
    </source>
</evidence>
<proteinExistence type="inferred from homology"/>
<dbReference type="GO" id="GO:0003746">
    <property type="term" value="F:translation elongation factor activity"/>
    <property type="evidence" value="ECO:0007669"/>
    <property type="project" value="UniProtKB-UniRule"/>
</dbReference>
<dbReference type="InterPro" id="IPR012340">
    <property type="entry name" value="NA-bd_OB-fold"/>
</dbReference>
<dbReference type="STRING" id="69960.SAMN05421720_1146"/>
<dbReference type="InterPro" id="IPR008991">
    <property type="entry name" value="Translation_prot_SH3-like_sf"/>
</dbReference>
<comment type="similarity">
    <text evidence="3 7 9">Belongs to the elongation factor P family.</text>
</comment>
<dbReference type="NCBIfam" id="NF001810">
    <property type="entry name" value="PRK00529.1"/>
    <property type="match status" value="1"/>
</dbReference>
<dbReference type="FunFam" id="2.30.30.30:FF:000003">
    <property type="entry name" value="Elongation factor P"/>
    <property type="match status" value="1"/>
</dbReference>
<dbReference type="OrthoDB" id="9801844at2"/>
<sequence length="188" mass="20975">MKINANTIRPGMVLDHQGKTWSVLKIQLIQPGKGGAFIQVEMRDIASGNKTNERWRTADTVERLDVRERDCQYLFKDETGCHFMDEETFDQFLLPEDAMGDQAPFLQDGMKAQVSFIEGTPISAKLPQQVTLEVVEADPVVKGQTAAASYKPGILENGVRIMIPPFVEAGTRVVVNTEDSTYVERAKD</sequence>
<evidence type="ECO:0000256" key="2">
    <source>
        <dbReference type="ARBA" id="ARBA00004815"/>
    </source>
</evidence>